<dbReference type="OrthoDB" id="415590at2759"/>
<dbReference type="VEuPathDB" id="TrichDB:TRFO_36593"/>
<evidence type="ECO:0000313" key="5">
    <source>
        <dbReference type="Proteomes" id="UP000179807"/>
    </source>
</evidence>
<evidence type="ECO:0000259" key="3">
    <source>
        <dbReference type="Pfam" id="PF00294"/>
    </source>
</evidence>
<dbReference type="InterPro" id="IPR011611">
    <property type="entry name" value="PfkB_dom"/>
</dbReference>
<dbReference type="PRINTS" id="PR00990">
    <property type="entry name" value="RIBOKINASE"/>
</dbReference>
<dbReference type="AlphaFoldDB" id="A0A1J4JHX5"/>
<reference evidence="4" key="1">
    <citation type="submission" date="2016-10" db="EMBL/GenBank/DDBJ databases">
        <authorList>
            <person name="Benchimol M."/>
            <person name="Almeida L.G."/>
            <person name="Vasconcelos A.T."/>
            <person name="Perreira-Neves A."/>
            <person name="Rosa I.A."/>
            <person name="Tasca T."/>
            <person name="Bogo M.R."/>
            <person name="de Souza W."/>
        </authorList>
    </citation>
    <scope>NUCLEOTIDE SEQUENCE [LARGE SCALE GENOMIC DNA]</scope>
    <source>
        <strain evidence="4">K</strain>
    </source>
</reference>
<sequence length="311" mass="34378">MIYKKQKSKLIQFFWMLKTIFVGNSYVEINSQCKRLPTAGETLKGHKVSKRYSGKAINSSIQFNFLSDPKYHPELLTCIGNDNEGVNISNFLAKNKITAHLVKNEKESTGTKINIKVAGGDTSSVFHPCNFSYDLMKNHIDKITSSQILVTSFELPFECLVEILKSAKQNNLKTILRASPLPENQDFDMDFLQYVTVLILNESEAPTFGTVKSLLNRGIECIIITYGADGATFYEQGKRVGMTVASPVVKVADTVGAGDSFLGTFAFCLANKMSYEDSSRIACGAATISVQKEGLIESFPKMGNPDLMPLF</sequence>
<keyword evidence="2 4" id="KW-0418">Kinase</keyword>
<dbReference type="GO" id="GO:0016301">
    <property type="term" value="F:kinase activity"/>
    <property type="evidence" value="ECO:0007669"/>
    <property type="project" value="UniProtKB-KW"/>
</dbReference>
<dbReference type="GO" id="GO:0006796">
    <property type="term" value="P:phosphate-containing compound metabolic process"/>
    <property type="evidence" value="ECO:0007669"/>
    <property type="project" value="UniProtKB-ARBA"/>
</dbReference>
<feature type="domain" description="Carbohydrate kinase PfkB" evidence="3">
    <location>
        <begin position="22"/>
        <end position="301"/>
    </location>
</feature>
<dbReference type="Pfam" id="PF00294">
    <property type="entry name" value="PfkB"/>
    <property type="match status" value="1"/>
</dbReference>
<dbReference type="EMBL" id="MLAK01001129">
    <property type="protein sequence ID" value="OHS97211.1"/>
    <property type="molecule type" value="Genomic_DNA"/>
</dbReference>
<keyword evidence="1" id="KW-0808">Transferase</keyword>
<dbReference type="RefSeq" id="XP_068350348.1">
    <property type="nucleotide sequence ID" value="XM_068510921.1"/>
</dbReference>
<protein>
    <submittedName>
        <fullName evidence="4">Kinase, pfkB family protein</fullName>
    </submittedName>
</protein>
<dbReference type="Gene3D" id="3.40.1190.20">
    <property type="match status" value="1"/>
</dbReference>
<dbReference type="InterPro" id="IPR029056">
    <property type="entry name" value="Ribokinase-like"/>
</dbReference>
<gene>
    <name evidence="4" type="ORF">TRFO_36593</name>
</gene>
<comment type="caution">
    <text evidence="4">The sequence shown here is derived from an EMBL/GenBank/DDBJ whole genome shotgun (WGS) entry which is preliminary data.</text>
</comment>
<evidence type="ECO:0000313" key="4">
    <source>
        <dbReference type="EMBL" id="OHS97211.1"/>
    </source>
</evidence>
<dbReference type="PANTHER" id="PTHR10584">
    <property type="entry name" value="SUGAR KINASE"/>
    <property type="match status" value="1"/>
</dbReference>
<organism evidence="4 5">
    <name type="scientific">Tritrichomonas foetus</name>
    <dbReference type="NCBI Taxonomy" id="1144522"/>
    <lineage>
        <taxon>Eukaryota</taxon>
        <taxon>Metamonada</taxon>
        <taxon>Parabasalia</taxon>
        <taxon>Tritrichomonadida</taxon>
        <taxon>Tritrichomonadidae</taxon>
        <taxon>Tritrichomonas</taxon>
    </lineage>
</organism>
<evidence type="ECO:0000256" key="2">
    <source>
        <dbReference type="ARBA" id="ARBA00022777"/>
    </source>
</evidence>
<name>A0A1J4JHX5_9EUKA</name>
<dbReference type="InterPro" id="IPR002139">
    <property type="entry name" value="Ribo/fructo_kinase"/>
</dbReference>
<dbReference type="Proteomes" id="UP000179807">
    <property type="component" value="Unassembled WGS sequence"/>
</dbReference>
<dbReference type="GeneID" id="94845625"/>
<keyword evidence="5" id="KW-1185">Reference proteome</keyword>
<dbReference type="SUPFAM" id="SSF53613">
    <property type="entry name" value="Ribokinase-like"/>
    <property type="match status" value="1"/>
</dbReference>
<dbReference type="PANTHER" id="PTHR10584:SF166">
    <property type="entry name" value="RIBOKINASE"/>
    <property type="match status" value="1"/>
</dbReference>
<accession>A0A1J4JHX5</accession>
<proteinExistence type="predicted"/>
<evidence type="ECO:0000256" key="1">
    <source>
        <dbReference type="ARBA" id="ARBA00022679"/>
    </source>
</evidence>